<dbReference type="PANTHER" id="PTHR14239">
    <property type="entry name" value="DUDULIN-RELATED"/>
    <property type="match status" value="1"/>
</dbReference>
<gene>
    <name evidence="3" type="ORF">GCM10017559_78830</name>
</gene>
<protein>
    <submittedName>
        <fullName evidence="3">NAD(P)-binding domain-containing protein</fullName>
    </submittedName>
</protein>
<evidence type="ECO:0000259" key="2">
    <source>
        <dbReference type="Pfam" id="PF03807"/>
    </source>
</evidence>
<name>A0ABP6LBU0_9ACTN</name>
<dbReference type="InterPro" id="IPR036291">
    <property type="entry name" value="NAD(P)-bd_dom_sf"/>
</dbReference>
<dbReference type="Gene3D" id="3.40.50.720">
    <property type="entry name" value="NAD(P)-binding Rossmann-like Domain"/>
    <property type="match status" value="1"/>
</dbReference>
<dbReference type="InterPro" id="IPR051267">
    <property type="entry name" value="STEAP_metalloreductase"/>
</dbReference>
<dbReference type="EMBL" id="BAAAWD010000029">
    <property type="protein sequence ID" value="GAA3038898.1"/>
    <property type="molecule type" value="Genomic_DNA"/>
</dbReference>
<dbReference type="PANTHER" id="PTHR14239:SF10">
    <property type="entry name" value="REDUCTASE"/>
    <property type="match status" value="1"/>
</dbReference>
<accession>A0ABP6LBU0</accession>
<proteinExistence type="predicted"/>
<comment type="caution">
    <text evidence="3">The sequence shown here is derived from an EMBL/GenBank/DDBJ whole genome shotgun (WGS) entry which is preliminary data.</text>
</comment>
<evidence type="ECO:0000313" key="4">
    <source>
        <dbReference type="Proteomes" id="UP001499930"/>
    </source>
</evidence>
<evidence type="ECO:0000256" key="1">
    <source>
        <dbReference type="ARBA" id="ARBA00023002"/>
    </source>
</evidence>
<organism evidence="3 4">
    <name type="scientific">Streptosporangium longisporum</name>
    <dbReference type="NCBI Taxonomy" id="46187"/>
    <lineage>
        <taxon>Bacteria</taxon>
        <taxon>Bacillati</taxon>
        <taxon>Actinomycetota</taxon>
        <taxon>Actinomycetes</taxon>
        <taxon>Streptosporangiales</taxon>
        <taxon>Streptosporangiaceae</taxon>
        <taxon>Streptosporangium</taxon>
    </lineage>
</organism>
<dbReference type="InterPro" id="IPR028939">
    <property type="entry name" value="P5C_Rdtase_cat_N"/>
</dbReference>
<sequence>MKIGVLGAGLMSDALATRWAGAGHEVLVAGRTPERAARLAERIGAGARHGTLREAAAFGDVALVAIRHEGVLSTLRDAGAAEGAFRGKTIIDCNNPVEVGDFTLVTPPGTSLAERMQDLAVGSNVVKAFNLCQARVWEMTPPVFDGRPLAVPFAGDDAASNALARTLITDLGCVPVEIGALHRARHLEAMAAIVIGLLHGGADPHTVFNLITPVAA</sequence>
<dbReference type="SUPFAM" id="SSF51735">
    <property type="entry name" value="NAD(P)-binding Rossmann-fold domains"/>
    <property type="match status" value="1"/>
</dbReference>
<dbReference type="RefSeq" id="WP_344906732.1">
    <property type="nucleotide sequence ID" value="NZ_BAAAWD010000029.1"/>
</dbReference>
<dbReference type="Proteomes" id="UP001499930">
    <property type="component" value="Unassembled WGS sequence"/>
</dbReference>
<evidence type="ECO:0000313" key="3">
    <source>
        <dbReference type="EMBL" id="GAA3038898.1"/>
    </source>
</evidence>
<keyword evidence="1" id="KW-0560">Oxidoreductase</keyword>
<reference evidence="4" key="1">
    <citation type="journal article" date="2019" name="Int. J. Syst. Evol. Microbiol.">
        <title>The Global Catalogue of Microorganisms (GCM) 10K type strain sequencing project: providing services to taxonomists for standard genome sequencing and annotation.</title>
        <authorList>
            <consortium name="The Broad Institute Genomics Platform"/>
            <consortium name="The Broad Institute Genome Sequencing Center for Infectious Disease"/>
            <person name="Wu L."/>
            <person name="Ma J."/>
        </authorList>
    </citation>
    <scope>NUCLEOTIDE SEQUENCE [LARGE SCALE GENOMIC DNA]</scope>
    <source>
        <strain evidence="4">JCM 3106</strain>
    </source>
</reference>
<keyword evidence="4" id="KW-1185">Reference proteome</keyword>
<feature type="domain" description="Pyrroline-5-carboxylate reductase catalytic N-terminal" evidence="2">
    <location>
        <begin position="2"/>
        <end position="96"/>
    </location>
</feature>
<dbReference type="Pfam" id="PF03807">
    <property type="entry name" value="F420_oxidored"/>
    <property type="match status" value="1"/>
</dbReference>